<evidence type="ECO:0000313" key="2">
    <source>
        <dbReference type="EMBL" id="KAK9266151.1"/>
    </source>
</evidence>
<reference evidence="2 3" key="1">
    <citation type="journal article" date="2024" name="Plant J.">
        <title>Genome sequences and population genomics reveal climatic adaptation and genomic divergence between two closely related sweetgum species.</title>
        <authorList>
            <person name="Xu W.Q."/>
            <person name="Ren C.Q."/>
            <person name="Zhang X.Y."/>
            <person name="Comes H.P."/>
            <person name="Liu X.H."/>
            <person name="Li Y.G."/>
            <person name="Kettle C.J."/>
            <person name="Jalonen R."/>
            <person name="Gaisberger H."/>
            <person name="Ma Y.Z."/>
            <person name="Qiu Y.X."/>
        </authorList>
    </citation>
    <scope>NUCLEOTIDE SEQUENCE [LARGE SCALE GENOMIC DNA]</scope>
    <source>
        <strain evidence="2">Hangzhou</strain>
    </source>
</reference>
<dbReference type="AlphaFoldDB" id="A0AAP0N6F1"/>
<name>A0AAP0N6F1_LIQFO</name>
<organism evidence="2 3">
    <name type="scientific">Liquidambar formosana</name>
    <name type="common">Formosan gum</name>
    <dbReference type="NCBI Taxonomy" id="63359"/>
    <lineage>
        <taxon>Eukaryota</taxon>
        <taxon>Viridiplantae</taxon>
        <taxon>Streptophyta</taxon>
        <taxon>Embryophyta</taxon>
        <taxon>Tracheophyta</taxon>
        <taxon>Spermatophyta</taxon>
        <taxon>Magnoliopsida</taxon>
        <taxon>eudicotyledons</taxon>
        <taxon>Gunneridae</taxon>
        <taxon>Pentapetalae</taxon>
        <taxon>Saxifragales</taxon>
        <taxon>Altingiaceae</taxon>
        <taxon>Liquidambar</taxon>
    </lineage>
</organism>
<dbReference type="EMBL" id="JBBPBK010000217">
    <property type="protein sequence ID" value="KAK9266151.1"/>
    <property type="molecule type" value="Genomic_DNA"/>
</dbReference>
<feature type="compositionally biased region" description="Basic and acidic residues" evidence="1">
    <location>
        <begin position="108"/>
        <end position="121"/>
    </location>
</feature>
<comment type="caution">
    <text evidence="2">The sequence shown here is derived from an EMBL/GenBank/DDBJ whole genome shotgun (WGS) entry which is preliminary data.</text>
</comment>
<dbReference type="Proteomes" id="UP001415857">
    <property type="component" value="Unassembled WGS sequence"/>
</dbReference>
<sequence>MKRSYDNRRSAVTEILNRHLPDDEARSEIFKFVTITGKIASLEVLKLIPGGVSAYNIFSRSWREYENDRKKREASQARDKPESSSGKNEDEPENSTKKEEEEEEETENSTKKEEEAEKESSGGKARRLR</sequence>
<evidence type="ECO:0000256" key="1">
    <source>
        <dbReference type="SAM" id="MobiDB-lite"/>
    </source>
</evidence>
<proteinExistence type="predicted"/>
<accession>A0AAP0N6F1</accession>
<feature type="compositionally biased region" description="Basic and acidic residues" evidence="1">
    <location>
        <begin position="65"/>
        <end position="82"/>
    </location>
</feature>
<gene>
    <name evidence="2" type="ORF">L1049_012504</name>
</gene>
<evidence type="ECO:0000313" key="3">
    <source>
        <dbReference type="Proteomes" id="UP001415857"/>
    </source>
</evidence>
<protein>
    <submittedName>
        <fullName evidence="2">Uncharacterized protein</fullName>
    </submittedName>
</protein>
<feature type="region of interest" description="Disordered" evidence="1">
    <location>
        <begin position="65"/>
        <end position="129"/>
    </location>
</feature>
<keyword evidence="3" id="KW-1185">Reference proteome</keyword>